<feature type="domain" description="Lipoprotein LPP20-like" evidence="1">
    <location>
        <begin position="16"/>
        <end position="92"/>
    </location>
</feature>
<dbReference type="HOGENOM" id="CLU_2221200_0_0_5"/>
<organism evidence="2">
    <name type="scientific">Cereibacter sphaeroides (strain ATCC 17025 / ATH 2.4.3)</name>
    <name type="common">Rhodobacter sphaeroides</name>
    <dbReference type="NCBI Taxonomy" id="349102"/>
    <lineage>
        <taxon>Bacteria</taxon>
        <taxon>Pseudomonadati</taxon>
        <taxon>Pseudomonadota</taxon>
        <taxon>Alphaproteobacteria</taxon>
        <taxon>Rhodobacterales</taxon>
        <taxon>Paracoccaceae</taxon>
        <taxon>Cereibacter</taxon>
    </lineage>
</organism>
<dbReference type="AlphaFoldDB" id="A4WSZ8"/>
<name>A4WSZ8_CERS5</name>
<dbReference type="STRING" id="349102.Rsph17025_1619"/>
<evidence type="ECO:0000259" key="1">
    <source>
        <dbReference type="Pfam" id="PF02169"/>
    </source>
</evidence>
<dbReference type="PIRSF" id="PIRSF028687">
    <property type="entry name" value="UCP028687"/>
    <property type="match status" value="1"/>
</dbReference>
<accession>A4WSZ8</accession>
<dbReference type="KEGG" id="rsq:Rsph17025_1619"/>
<gene>
    <name evidence="2" type="ordered locus">Rsph17025_1619</name>
</gene>
<evidence type="ECO:0000313" key="2">
    <source>
        <dbReference type="EMBL" id="ABP70512.1"/>
    </source>
</evidence>
<proteinExistence type="predicted"/>
<dbReference type="EMBL" id="CP000661">
    <property type="protein sequence ID" value="ABP70512.1"/>
    <property type="molecule type" value="Genomic_DNA"/>
</dbReference>
<sequence>MTGIGFSQVAGQPGRTLNERRLMAMRAARLDAMRDLAEQVHGLRLDSRTTVRDAVAVNDQIAGAVSGSIRGARLVRITPKGEDSYEVELALDADAVGYIVKAARQR</sequence>
<protein>
    <recommendedName>
        <fullName evidence="1">Lipoprotein LPP20-like domain-containing protein</fullName>
    </recommendedName>
</protein>
<dbReference type="InterPro" id="IPR007293">
    <property type="entry name" value="FlgP"/>
</dbReference>
<reference evidence="2" key="1">
    <citation type="submission" date="2007-04" db="EMBL/GenBank/DDBJ databases">
        <title>Complete sequence of chromosome of Rhodobacter sphaeroides ATCC 17025.</title>
        <authorList>
            <consortium name="US DOE Joint Genome Institute"/>
            <person name="Copeland A."/>
            <person name="Lucas S."/>
            <person name="Lapidus A."/>
            <person name="Barry K."/>
            <person name="Detter J.C."/>
            <person name="Glavina del Rio T."/>
            <person name="Hammon N."/>
            <person name="Israni S."/>
            <person name="Dalin E."/>
            <person name="Tice H."/>
            <person name="Pitluck S."/>
            <person name="Chertkov O."/>
            <person name="Brettin T."/>
            <person name="Bruce D."/>
            <person name="Han C."/>
            <person name="Schmutz J."/>
            <person name="Larimer F."/>
            <person name="Land M."/>
            <person name="Hauser L."/>
            <person name="Kyrpides N."/>
            <person name="Kim E."/>
            <person name="Richardson P."/>
            <person name="Mackenzie C."/>
            <person name="Choudhary M."/>
            <person name="Donohue T.J."/>
            <person name="Kaplan S."/>
        </authorList>
    </citation>
    <scope>NUCLEOTIDE SEQUENCE [LARGE SCALE GENOMIC DNA]</scope>
    <source>
        <strain evidence="2">ATCC 17025</strain>
    </source>
</reference>
<dbReference type="InterPro" id="IPR024952">
    <property type="entry name" value="LPP20-like_dom"/>
</dbReference>
<dbReference type="eggNOG" id="COG3018">
    <property type="taxonomic scope" value="Bacteria"/>
</dbReference>
<dbReference type="Pfam" id="PF02169">
    <property type="entry name" value="LPP20"/>
    <property type="match status" value="1"/>
</dbReference>